<dbReference type="Proteomes" id="UP001221898">
    <property type="component" value="Unassembled WGS sequence"/>
</dbReference>
<sequence length="103" mass="11054">MGMDAVWSLTSLRDRWALCEVRCIDTSISSASSCHAPKWRRGNRLAGKDTGRFMGCLTLQYLGSLSVPGGCREGGQAYCRVTRGPPVGTVSRKLTPSHHSAGA</sequence>
<reference evidence="1" key="1">
    <citation type="journal article" date="2023" name="Science">
        <title>Genome structures resolve the early diversification of teleost fishes.</title>
        <authorList>
            <person name="Parey E."/>
            <person name="Louis A."/>
            <person name="Montfort J."/>
            <person name="Bouchez O."/>
            <person name="Roques C."/>
            <person name="Iampietro C."/>
            <person name="Lluch J."/>
            <person name="Castinel A."/>
            <person name="Donnadieu C."/>
            <person name="Desvignes T."/>
            <person name="Floi Bucao C."/>
            <person name="Jouanno E."/>
            <person name="Wen M."/>
            <person name="Mejri S."/>
            <person name="Dirks R."/>
            <person name="Jansen H."/>
            <person name="Henkel C."/>
            <person name="Chen W.J."/>
            <person name="Zahm M."/>
            <person name="Cabau C."/>
            <person name="Klopp C."/>
            <person name="Thompson A.W."/>
            <person name="Robinson-Rechavi M."/>
            <person name="Braasch I."/>
            <person name="Lecointre G."/>
            <person name="Bobe J."/>
            <person name="Postlethwait J.H."/>
            <person name="Berthelot C."/>
            <person name="Roest Crollius H."/>
            <person name="Guiguen Y."/>
        </authorList>
    </citation>
    <scope>NUCLEOTIDE SEQUENCE</scope>
    <source>
        <strain evidence="1">NC1722</strain>
    </source>
</reference>
<keyword evidence="2" id="KW-1185">Reference proteome</keyword>
<gene>
    <name evidence="1" type="ORF">AAFF_G00074230</name>
</gene>
<comment type="caution">
    <text evidence="1">The sequence shown here is derived from an EMBL/GenBank/DDBJ whole genome shotgun (WGS) entry which is preliminary data.</text>
</comment>
<accession>A0AAD7RYA1</accession>
<name>A0AAD7RYA1_9TELE</name>
<dbReference type="EMBL" id="JAINUG010000145">
    <property type="protein sequence ID" value="KAJ8392545.1"/>
    <property type="molecule type" value="Genomic_DNA"/>
</dbReference>
<dbReference type="AlphaFoldDB" id="A0AAD7RYA1"/>
<evidence type="ECO:0000313" key="2">
    <source>
        <dbReference type="Proteomes" id="UP001221898"/>
    </source>
</evidence>
<protein>
    <submittedName>
        <fullName evidence="1">Uncharacterized protein</fullName>
    </submittedName>
</protein>
<proteinExistence type="predicted"/>
<organism evidence="1 2">
    <name type="scientific">Aldrovandia affinis</name>
    <dbReference type="NCBI Taxonomy" id="143900"/>
    <lineage>
        <taxon>Eukaryota</taxon>
        <taxon>Metazoa</taxon>
        <taxon>Chordata</taxon>
        <taxon>Craniata</taxon>
        <taxon>Vertebrata</taxon>
        <taxon>Euteleostomi</taxon>
        <taxon>Actinopterygii</taxon>
        <taxon>Neopterygii</taxon>
        <taxon>Teleostei</taxon>
        <taxon>Notacanthiformes</taxon>
        <taxon>Halosauridae</taxon>
        <taxon>Aldrovandia</taxon>
    </lineage>
</organism>
<evidence type="ECO:0000313" key="1">
    <source>
        <dbReference type="EMBL" id="KAJ8392545.1"/>
    </source>
</evidence>